<dbReference type="Pfam" id="PF02661">
    <property type="entry name" value="Fic"/>
    <property type="match status" value="1"/>
</dbReference>
<proteinExistence type="predicted"/>
<sequence length="133" mass="14766">MTDYLTLIEVLMIHDDQIERYGGAAGLRDRGMLEAALYRPQTGYYADLIAEAAALWESLAQNHPFIDGNKRTAFAVCYTFLAINGAKIMAEAEDIHAFIIGLYETATFTMDALDLWLRANVTIEGGEGKEGHF</sequence>
<dbReference type="PIRSF" id="PIRSF018297">
    <property type="entry name" value="Doc"/>
    <property type="match status" value="1"/>
</dbReference>
<dbReference type="InterPro" id="IPR003812">
    <property type="entry name" value="Fido"/>
</dbReference>
<name>A0A5A7N630_9PROT</name>
<dbReference type="NCBIfam" id="TIGR01550">
    <property type="entry name" value="DOC_P1"/>
    <property type="match status" value="1"/>
</dbReference>
<dbReference type="PROSITE" id="PS51459">
    <property type="entry name" value="FIDO"/>
    <property type="match status" value="1"/>
</dbReference>
<dbReference type="AlphaFoldDB" id="A0A5A7N630"/>
<dbReference type="InterPro" id="IPR053737">
    <property type="entry name" value="Type_II_TA_Toxin"/>
</dbReference>
<evidence type="ECO:0000313" key="3">
    <source>
        <dbReference type="Proteomes" id="UP000324996"/>
    </source>
</evidence>
<evidence type="ECO:0000313" key="2">
    <source>
        <dbReference type="EMBL" id="GER03772.1"/>
    </source>
</evidence>
<dbReference type="PANTHER" id="PTHR39426:SF1">
    <property type="entry name" value="HOMOLOGY TO DEATH-ON-CURING PROTEIN OF PHAGE P1"/>
    <property type="match status" value="1"/>
</dbReference>
<dbReference type="PANTHER" id="PTHR39426">
    <property type="entry name" value="HOMOLOGY TO DEATH-ON-CURING PROTEIN OF PHAGE P1"/>
    <property type="match status" value="1"/>
</dbReference>
<evidence type="ECO:0000259" key="1">
    <source>
        <dbReference type="PROSITE" id="PS51459"/>
    </source>
</evidence>
<protein>
    <recommendedName>
        <fullName evidence="1">Fido domain-containing protein</fullName>
    </recommendedName>
</protein>
<dbReference type="SUPFAM" id="SSF140931">
    <property type="entry name" value="Fic-like"/>
    <property type="match status" value="1"/>
</dbReference>
<organism evidence="2 3">
    <name type="scientific">Iodidimonas nitroreducens</name>
    <dbReference type="NCBI Taxonomy" id="1236968"/>
    <lineage>
        <taxon>Bacteria</taxon>
        <taxon>Pseudomonadati</taxon>
        <taxon>Pseudomonadota</taxon>
        <taxon>Alphaproteobacteria</taxon>
        <taxon>Iodidimonadales</taxon>
        <taxon>Iodidimonadaceae</taxon>
        <taxon>Iodidimonas</taxon>
    </lineage>
</organism>
<reference evidence="2 3" key="1">
    <citation type="submission" date="2019-09" db="EMBL/GenBank/DDBJ databases">
        <title>NBRP : Genome information of microbial organism related human and environment.</title>
        <authorList>
            <person name="Hattori M."/>
            <person name="Oshima K."/>
            <person name="Inaba H."/>
            <person name="Suda W."/>
            <person name="Sakamoto M."/>
            <person name="Iino T."/>
            <person name="Kitahara M."/>
            <person name="Oshida Y."/>
            <person name="Iida T."/>
            <person name="Kudo T."/>
            <person name="Itoh T."/>
            <person name="Ohkuma M."/>
        </authorList>
    </citation>
    <scope>NUCLEOTIDE SEQUENCE [LARGE SCALE GENOMIC DNA]</scope>
    <source>
        <strain evidence="2 3">Q-1</strain>
    </source>
</reference>
<comment type="caution">
    <text evidence="2">The sequence shown here is derived from an EMBL/GenBank/DDBJ whole genome shotgun (WGS) entry which is preliminary data.</text>
</comment>
<dbReference type="Gene3D" id="1.20.120.1870">
    <property type="entry name" value="Fic/DOC protein, Fido domain"/>
    <property type="match status" value="1"/>
</dbReference>
<dbReference type="InterPro" id="IPR006440">
    <property type="entry name" value="Doc"/>
</dbReference>
<dbReference type="Proteomes" id="UP000324996">
    <property type="component" value="Unassembled WGS sequence"/>
</dbReference>
<dbReference type="InterPro" id="IPR036597">
    <property type="entry name" value="Fido-like_dom_sf"/>
</dbReference>
<dbReference type="EMBL" id="BKCN01000006">
    <property type="protein sequence ID" value="GER03772.1"/>
    <property type="molecule type" value="Genomic_DNA"/>
</dbReference>
<dbReference type="RefSeq" id="WP_042086807.1">
    <property type="nucleotide sequence ID" value="NZ_BKCN01000006.1"/>
</dbReference>
<dbReference type="GO" id="GO:0016301">
    <property type="term" value="F:kinase activity"/>
    <property type="evidence" value="ECO:0007669"/>
    <property type="project" value="InterPro"/>
</dbReference>
<accession>A0A5A7N630</accession>
<gene>
    <name evidence="2" type="ORF">JCM17846_14540</name>
</gene>
<keyword evidence="3" id="KW-1185">Reference proteome</keyword>
<feature type="domain" description="Fido" evidence="1">
    <location>
        <begin position="5"/>
        <end position="119"/>
    </location>
</feature>